<evidence type="ECO:0000256" key="1">
    <source>
        <dbReference type="SAM" id="MobiDB-lite"/>
    </source>
</evidence>
<dbReference type="AlphaFoldDB" id="A0A0A9HPR6"/>
<organism evidence="2">
    <name type="scientific">Arundo donax</name>
    <name type="common">Giant reed</name>
    <name type="synonym">Donax arundinaceus</name>
    <dbReference type="NCBI Taxonomy" id="35708"/>
    <lineage>
        <taxon>Eukaryota</taxon>
        <taxon>Viridiplantae</taxon>
        <taxon>Streptophyta</taxon>
        <taxon>Embryophyta</taxon>
        <taxon>Tracheophyta</taxon>
        <taxon>Spermatophyta</taxon>
        <taxon>Magnoliopsida</taxon>
        <taxon>Liliopsida</taxon>
        <taxon>Poales</taxon>
        <taxon>Poaceae</taxon>
        <taxon>PACMAD clade</taxon>
        <taxon>Arundinoideae</taxon>
        <taxon>Arundineae</taxon>
        <taxon>Arundo</taxon>
    </lineage>
</organism>
<evidence type="ECO:0000313" key="2">
    <source>
        <dbReference type="EMBL" id="JAE36891.1"/>
    </source>
</evidence>
<reference evidence="2" key="2">
    <citation type="journal article" date="2015" name="Data Brief">
        <title>Shoot transcriptome of the giant reed, Arundo donax.</title>
        <authorList>
            <person name="Barrero R.A."/>
            <person name="Guerrero F.D."/>
            <person name="Moolhuijzen P."/>
            <person name="Goolsby J.A."/>
            <person name="Tidwell J."/>
            <person name="Bellgard S.E."/>
            <person name="Bellgard M.I."/>
        </authorList>
    </citation>
    <scope>NUCLEOTIDE SEQUENCE</scope>
    <source>
        <tissue evidence="2">Shoot tissue taken approximately 20 cm above the soil surface</tissue>
    </source>
</reference>
<name>A0A0A9HPR6_ARUDO</name>
<feature type="region of interest" description="Disordered" evidence="1">
    <location>
        <begin position="73"/>
        <end position="123"/>
    </location>
</feature>
<proteinExistence type="predicted"/>
<accession>A0A0A9HPR6</accession>
<sequence length="123" mass="13905">MFSGFDLYRVDLELLHVCNSECSRAYVRWRRLQCSTTSACDGTYVPVIQALRPPTRTNRRKWRANHKLVLPAKRSVPELRVPKPELSSSMDPGSGNGDTGPKARALVSSNHDKVTGRRSVRPW</sequence>
<dbReference type="EMBL" id="GBRH01161005">
    <property type="protein sequence ID" value="JAE36891.1"/>
    <property type="molecule type" value="Transcribed_RNA"/>
</dbReference>
<protein>
    <submittedName>
        <fullName evidence="2">Uncharacterized protein</fullName>
    </submittedName>
</protein>
<reference evidence="2" key="1">
    <citation type="submission" date="2014-09" db="EMBL/GenBank/DDBJ databases">
        <authorList>
            <person name="Magalhaes I.L.F."/>
            <person name="Oliveira U."/>
            <person name="Santos F.R."/>
            <person name="Vidigal T.H.D.A."/>
            <person name="Brescovit A.D."/>
            <person name="Santos A.J."/>
        </authorList>
    </citation>
    <scope>NUCLEOTIDE SEQUENCE</scope>
    <source>
        <tissue evidence="2">Shoot tissue taken approximately 20 cm above the soil surface</tissue>
    </source>
</reference>